<dbReference type="SMART" id="SM00922">
    <property type="entry name" value="MR_MLE"/>
    <property type="match status" value="1"/>
</dbReference>
<organism evidence="7 8">
    <name type="scientific">Phormidium tenue NIES-30</name>
    <dbReference type="NCBI Taxonomy" id="549789"/>
    <lineage>
        <taxon>Bacteria</taxon>
        <taxon>Bacillati</taxon>
        <taxon>Cyanobacteriota</taxon>
        <taxon>Cyanophyceae</taxon>
        <taxon>Oscillatoriophycideae</taxon>
        <taxon>Oscillatoriales</taxon>
        <taxon>Oscillatoriaceae</taxon>
        <taxon>Phormidium</taxon>
    </lineage>
</organism>
<keyword evidence="2 4" id="KW-0460">Magnesium</keyword>
<dbReference type="InterPro" id="IPR013342">
    <property type="entry name" value="Mandelate_racemase_C"/>
</dbReference>
<dbReference type="InterPro" id="IPR029065">
    <property type="entry name" value="Enolase_C-like"/>
</dbReference>
<feature type="binding site" evidence="4">
    <location>
        <position position="231"/>
    </location>
    <ligand>
        <name>Mg(2+)</name>
        <dbReference type="ChEBI" id="CHEBI:18420"/>
    </ligand>
</feature>
<dbReference type="SUPFAM" id="SSF54826">
    <property type="entry name" value="Enolase N-terminal domain-like"/>
    <property type="match status" value="1"/>
</dbReference>
<dbReference type="InterPro" id="IPR036849">
    <property type="entry name" value="Enolase-like_C_sf"/>
</dbReference>
<dbReference type="InterPro" id="IPR010196">
    <property type="entry name" value="OSB_synthase_MenC1"/>
</dbReference>
<gene>
    <name evidence="4" type="primary">menC</name>
    <name evidence="7" type="ORF">NIES30_07065</name>
</gene>
<keyword evidence="8" id="KW-1185">Reference proteome</keyword>
<dbReference type="InterPro" id="IPR041338">
    <property type="entry name" value="OSBS_N"/>
</dbReference>
<reference evidence="7 8" key="1">
    <citation type="submission" date="2016-11" db="EMBL/GenBank/DDBJ databases">
        <title>Draft Genome Sequences of Nine Cyanobacterial Strains from Diverse Habitats.</title>
        <authorList>
            <person name="Zhu T."/>
            <person name="Hou S."/>
            <person name="Lu X."/>
            <person name="Hess W.R."/>
        </authorList>
    </citation>
    <scope>NUCLEOTIDE SEQUENCE [LARGE SCALE GENOMIC DNA]</scope>
    <source>
        <strain evidence="7 8">NIES-30</strain>
    </source>
</reference>
<comment type="caution">
    <text evidence="7">The sequence shown here is derived from an EMBL/GenBank/DDBJ whole genome shotgun (WGS) entry which is preliminary data.</text>
</comment>
<dbReference type="PANTHER" id="PTHR48073">
    <property type="entry name" value="O-SUCCINYLBENZOATE SYNTHASE-RELATED"/>
    <property type="match status" value="1"/>
</dbReference>
<feature type="domain" description="Mandelate racemase/muconate lactonizing enzyme C-terminal" evidence="6">
    <location>
        <begin position="123"/>
        <end position="227"/>
    </location>
</feature>
<evidence type="ECO:0000313" key="8">
    <source>
        <dbReference type="Proteomes" id="UP000185557"/>
    </source>
</evidence>
<dbReference type="GO" id="GO:0042372">
    <property type="term" value="P:phylloquinone biosynthetic process"/>
    <property type="evidence" value="ECO:0007669"/>
    <property type="project" value="UniProtKB-UniRule"/>
</dbReference>
<evidence type="ECO:0000256" key="3">
    <source>
        <dbReference type="ARBA" id="ARBA00023239"/>
    </source>
</evidence>
<evidence type="ECO:0000256" key="5">
    <source>
        <dbReference type="NCBIfam" id="TIGR01927"/>
    </source>
</evidence>
<dbReference type="GO" id="GO:0000287">
    <property type="term" value="F:magnesium ion binding"/>
    <property type="evidence" value="ECO:0007669"/>
    <property type="project" value="UniProtKB-UniRule"/>
</dbReference>
<evidence type="ECO:0000256" key="2">
    <source>
        <dbReference type="ARBA" id="ARBA00022842"/>
    </source>
</evidence>
<dbReference type="STRING" id="549789.NIES30_07065"/>
<dbReference type="InterPro" id="IPR029017">
    <property type="entry name" value="Enolase-like_N"/>
</dbReference>
<dbReference type="NCBIfam" id="NF002739">
    <property type="entry name" value="PRK02714.1"/>
    <property type="match status" value="1"/>
</dbReference>
<dbReference type="EC" id="4.2.1.113" evidence="4 5"/>
<dbReference type="Pfam" id="PF21508">
    <property type="entry name" value="MenC_N"/>
    <property type="match status" value="1"/>
</dbReference>
<evidence type="ECO:0000259" key="6">
    <source>
        <dbReference type="SMART" id="SM00922"/>
    </source>
</evidence>
<comment type="pathway">
    <text evidence="4">Cofactor biosynthesis; phylloquinone biosynthesis.</text>
</comment>
<dbReference type="Proteomes" id="UP000185557">
    <property type="component" value="Unassembled WGS sequence"/>
</dbReference>
<feature type="active site" description="Proton donor" evidence="4">
    <location>
        <position position="144"/>
    </location>
</feature>
<protein>
    <recommendedName>
        <fullName evidence="4 5">o-succinylbenzoate synthase</fullName>
        <shortName evidence="4">OSB synthase</shortName>
        <shortName evidence="4">OSBS</shortName>
        <ecNumber evidence="4 5">4.2.1.113</ecNumber>
    </recommendedName>
    <alternativeName>
        <fullName evidence="4">4-(2'-carboxyphenyl)-4-oxybutyric acid synthase</fullName>
    </alternativeName>
    <alternativeName>
        <fullName evidence="4">o-succinylbenzoic acid synthase</fullName>
    </alternativeName>
</protein>
<comment type="pathway">
    <text evidence="4">Quinol/quinone metabolism; 1,4-dihydroxy-2-naphthoate biosynthesis; 1,4-dihydroxy-2-naphthoate from chorismate: step 4/7.</text>
</comment>
<comment type="cofactor">
    <cofactor evidence="4">
        <name>a divalent metal cation</name>
        <dbReference type="ChEBI" id="CHEBI:60240"/>
    </cofactor>
</comment>
<dbReference type="NCBIfam" id="TIGR01927">
    <property type="entry name" value="menC_gam_Gplu"/>
    <property type="match status" value="1"/>
</dbReference>
<comment type="similarity">
    <text evidence="4">Belongs to the mandelate racemase/muconate lactonizing enzyme family. MenC type 1 subfamily.</text>
</comment>
<dbReference type="Pfam" id="PF13378">
    <property type="entry name" value="MR_MLE_C"/>
    <property type="match status" value="1"/>
</dbReference>
<feature type="binding site" evidence="4">
    <location>
        <position position="206"/>
    </location>
    <ligand>
        <name>Mg(2+)</name>
        <dbReference type="ChEBI" id="CHEBI:18420"/>
    </ligand>
</feature>
<dbReference type="RefSeq" id="WP_073607700.1">
    <property type="nucleotide sequence ID" value="NZ_MRCG01000003.1"/>
</dbReference>
<feature type="binding site" evidence="4">
    <location>
        <position position="173"/>
    </location>
    <ligand>
        <name>Mg(2+)</name>
        <dbReference type="ChEBI" id="CHEBI:18420"/>
    </ligand>
</feature>
<sequence>MGIELAIRLYRRRFAQPLHTAHGPWVWREGLLLRLRDSLGQVGYGEVAPIPWFGSESMAEALAFCQAQGDEWRCGEIPAALPATQFGLESAQADLAGQIARQKPAIPTDSLANAAICGLLPAGETALSVAPQRLAQGHQTLKWKIGVASIADEIRWLDQLMVNLPMNTRLRLDANGGLNLAQAEQWLVACDRINTNSQLATVEHLEQPLPPDQLAAMTALGERYQTAIALDESVATVAQLEKCWQQGWRGVFVVKPAIAGSPQQLEAFCQRHRPRLVFSSAFETAIGRRAALAIAARCSPAPEPALGFGTQGWFADDWDTLTPAELWDRL</sequence>
<dbReference type="EMBL" id="MRCG01000003">
    <property type="protein sequence ID" value="OKH49592.1"/>
    <property type="molecule type" value="Genomic_DNA"/>
</dbReference>
<dbReference type="PANTHER" id="PTHR48073:SF2">
    <property type="entry name" value="O-SUCCINYLBENZOATE SYNTHASE"/>
    <property type="match status" value="1"/>
</dbReference>
<comment type="catalytic activity">
    <reaction evidence="4">
        <text>(1R,6R)-6-hydroxy-2-succinyl-cyclohexa-2,4-diene-1-carboxylate = 2-succinylbenzoate + H2O</text>
        <dbReference type="Rhea" id="RHEA:10196"/>
        <dbReference type="ChEBI" id="CHEBI:15377"/>
        <dbReference type="ChEBI" id="CHEBI:18325"/>
        <dbReference type="ChEBI" id="CHEBI:58689"/>
        <dbReference type="EC" id="4.2.1.113"/>
    </reaction>
</comment>
<dbReference type="CDD" id="cd03320">
    <property type="entry name" value="OSBS"/>
    <property type="match status" value="1"/>
</dbReference>
<dbReference type="UniPathway" id="UPA00995"/>
<accession>A0A1U7J8E9</accession>
<dbReference type="AlphaFoldDB" id="A0A1U7J8E9"/>
<dbReference type="OrthoDB" id="9802699at2"/>
<dbReference type="GO" id="GO:0043748">
    <property type="term" value="F:O-succinylbenzoate synthase activity"/>
    <property type="evidence" value="ECO:0007669"/>
    <property type="project" value="UniProtKB-EC"/>
</dbReference>
<dbReference type="SFLD" id="SFLDG00180">
    <property type="entry name" value="muconate_cycloisomerase"/>
    <property type="match status" value="1"/>
</dbReference>
<proteinExistence type="inferred from homology"/>
<evidence type="ECO:0000313" key="7">
    <source>
        <dbReference type="EMBL" id="OKH49592.1"/>
    </source>
</evidence>
<dbReference type="Gene3D" id="3.30.390.10">
    <property type="entry name" value="Enolase-like, N-terminal domain"/>
    <property type="match status" value="1"/>
</dbReference>
<evidence type="ECO:0000256" key="4">
    <source>
        <dbReference type="HAMAP-Rule" id="MF_00470"/>
    </source>
</evidence>
<keyword evidence="1 4" id="KW-0479">Metal-binding</keyword>
<comment type="function">
    <text evidence="4">Converts 2-succinyl-6-hydroxy-2,4-cyclohexadiene-1-carboxylate (SHCHC) to 2-succinylbenzoate (OSB).</text>
</comment>
<dbReference type="SFLD" id="SFLDS00001">
    <property type="entry name" value="Enolase"/>
    <property type="match status" value="1"/>
</dbReference>
<dbReference type="GO" id="GO:0009234">
    <property type="term" value="P:menaquinone biosynthetic process"/>
    <property type="evidence" value="ECO:0007669"/>
    <property type="project" value="UniProtKB-UniRule"/>
</dbReference>
<dbReference type="SFLD" id="SFLDF00009">
    <property type="entry name" value="o-succinylbenzoate_synthase"/>
    <property type="match status" value="1"/>
</dbReference>
<dbReference type="HAMAP" id="MF_00470">
    <property type="entry name" value="MenC_1"/>
    <property type="match status" value="1"/>
</dbReference>
<name>A0A1U7J8E9_9CYAN</name>
<dbReference type="SUPFAM" id="SSF51604">
    <property type="entry name" value="Enolase C-terminal domain-like"/>
    <property type="match status" value="1"/>
</dbReference>
<evidence type="ECO:0000256" key="1">
    <source>
        <dbReference type="ARBA" id="ARBA00022723"/>
    </source>
</evidence>
<dbReference type="UniPathway" id="UPA01057">
    <property type="reaction ID" value="UER00165"/>
</dbReference>
<feature type="active site" description="Proton acceptor" evidence="4">
    <location>
        <position position="255"/>
    </location>
</feature>
<keyword evidence="3 4" id="KW-0456">Lyase</keyword>
<dbReference type="Gene3D" id="3.20.20.120">
    <property type="entry name" value="Enolase-like C-terminal domain"/>
    <property type="match status" value="1"/>
</dbReference>